<evidence type="ECO:0000313" key="2">
    <source>
        <dbReference type="EMBL" id="MBB2184672.1"/>
    </source>
</evidence>
<sequence length="319" mass="36175">MKKILIKTLLVCVVVLFFPFIITLMTSSKNSNKAIETMNFTIYYETDGLRKKLTFDEYLIGIVAANMPAGYHMEALKAQAVISRTYTLYNIALLWKEHPDQNSFTTSELGLSYISLDLMEQFWGSEDYRSYFTKLENAVYGTRDEVLVYHRDLILPVFFNTGSGFTRNASEAWNIDIPYLISVPSKQDVTSTNYLTIEEFEISDLVTLLKENYPNLTVSEDSFFQDVVIQNRDSAGYVTWVDLGNQTVSGEEFAKVLGLKSNHFYMESYDGMVRVICNGSGHGIGLSQYGANAMAEEGYSYTDILKHYYTGVDLVTIGE</sequence>
<accession>A0A839K674</accession>
<dbReference type="InterPro" id="IPR013693">
    <property type="entry name" value="SpoIID/LytB_N"/>
</dbReference>
<dbReference type="Pfam" id="PF08486">
    <property type="entry name" value="SpoIID"/>
    <property type="match status" value="1"/>
</dbReference>
<dbReference type="NCBIfam" id="TIGR02669">
    <property type="entry name" value="SpoIID_LytB"/>
    <property type="match status" value="1"/>
</dbReference>
<dbReference type="Proteomes" id="UP000574276">
    <property type="component" value="Unassembled WGS sequence"/>
</dbReference>
<keyword evidence="3" id="KW-1185">Reference proteome</keyword>
<organism evidence="2 3">
    <name type="scientific">Variimorphobacter saccharofermentans</name>
    <dbReference type="NCBI Taxonomy" id="2755051"/>
    <lineage>
        <taxon>Bacteria</taxon>
        <taxon>Bacillati</taxon>
        <taxon>Bacillota</taxon>
        <taxon>Clostridia</taxon>
        <taxon>Lachnospirales</taxon>
        <taxon>Lachnospiraceae</taxon>
        <taxon>Variimorphobacter</taxon>
    </lineage>
</organism>
<dbReference type="RefSeq" id="WP_228354235.1">
    <property type="nucleotide sequence ID" value="NZ_JACEGA010000001.1"/>
</dbReference>
<reference evidence="2 3" key="1">
    <citation type="submission" date="2020-07" db="EMBL/GenBank/DDBJ databases">
        <title>Characterization and genome sequencing of isolate MD1, a novel member within the family Lachnospiraceae.</title>
        <authorList>
            <person name="Rettenmaier R."/>
            <person name="Di Bello L."/>
            <person name="Zinser C."/>
            <person name="Scheitz K."/>
            <person name="Liebl W."/>
            <person name="Zverlov V."/>
        </authorList>
    </citation>
    <scope>NUCLEOTIDE SEQUENCE [LARGE SCALE GENOMIC DNA]</scope>
    <source>
        <strain evidence="2 3">MD1</strain>
    </source>
</reference>
<dbReference type="NCBIfam" id="TIGR02870">
    <property type="entry name" value="spore_II_D"/>
    <property type="match status" value="1"/>
</dbReference>
<evidence type="ECO:0000259" key="1">
    <source>
        <dbReference type="Pfam" id="PF08486"/>
    </source>
</evidence>
<protein>
    <submittedName>
        <fullName evidence="2">Stage II sporulation protein D</fullName>
    </submittedName>
</protein>
<dbReference type="AlphaFoldDB" id="A0A839K674"/>
<dbReference type="InterPro" id="IPR013486">
    <property type="entry name" value="SpoIID/LytB"/>
</dbReference>
<comment type="caution">
    <text evidence="2">The sequence shown here is derived from an EMBL/GenBank/DDBJ whole genome shotgun (WGS) entry which is preliminary data.</text>
</comment>
<name>A0A839K674_9FIRM</name>
<evidence type="ECO:0000313" key="3">
    <source>
        <dbReference type="Proteomes" id="UP000574276"/>
    </source>
</evidence>
<dbReference type="GO" id="GO:0030435">
    <property type="term" value="P:sporulation resulting in formation of a cellular spore"/>
    <property type="evidence" value="ECO:0007669"/>
    <property type="project" value="InterPro"/>
</dbReference>
<dbReference type="InterPro" id="IPR014225">
    <property type="entry name" value="Spore_II_D_firmicutes"/>
</dbReference>
<feature type="domain" description="Sporulation stage II protein D amidase enhancer LytB N-terminal" evidence="1">
    <location>
        <begin position="51"/>
        <end position="149"/>
    </location>
</feature>
<proteinExistence type="predicted"/>
<dbReference type="EMBL" id="JACEGA010000001">
    <property type="protein sequence ID" value="MBB2184672.1"/>
    <property type="molecule type" value="Genomic_DNA"/>
</dbReference>
<gene>
    <name evidence="2" type="primary">spoIID</name>
    <name evidence="2" type="ORF">H0486_17540</name>
</gene>